<evidence type="ECO:0000313" key="2">
    <source>
        <dbReference type="EMBL" id="QUD86916.1"/>
    </source>
</evidence>
<evidence type="ECO:0000256" key="1">
    <source>
        <dbReference type="SAM" id="Phobius"/>
    </source>
</evidence>
<dbReference type="RefSeq" id="WP_211936968.1">
    <property type="nucleotide sequence ID" value="NZ_CP073078.1"/>
</dbReference>
<accession>A0A975FXE4</accession>
<dbReference type="AlphaFoldDB" id="A0A975FXE4"/>
<dbReference type="KEGG" id="caul:KCG34_17825"/>
<dbReference type="Pfam" id="PF09898">
    <property type="entry name" value="DUF2125"/>
    <property type="match status" value="1"/>
</dbReference>
<keyword evidence="1" id="KW-0472">Membrane</keyword>
<keyword evidence="1" id="KW-1133">Transmembrane helix</keyword>
<gene>
    <name evidence="2" type="ORF">KCG34_17825</name>
</gene>
<dbReference type="InterPro" id="IPR018666">
    <property type="entry name" value="DUF2125"/>
</dbReference>
<organism evidence="2 3">
    <name type="scientific">Phenylobacterium montanum</name>
    <dbReference type="NCBI Taxonomy" id="2823693"/>
    <lineage>
        <taxon>Bacteria</taxon>
        <taxon>Pseudomonadati</taxon>
        <taxon>Pseudomonadota</taxon>
        <taxon>Alphaproteobacteria</taxon>
        <taxon>Caulobacterales</taxon>
        <taxon>Caulobacteraceae</taxon>
        <taxon>Phenylobacterium</taxon>
    </lineage>
</organism>
<keyword evidence="1" id="KW-0812">Transmembrane</keyword>
<keyword evidence="3" id="KW-1185">Reference proteome</keyword>
<name>A0A975FXE4_9CAUL</name>
<protein>
    <submittedName>
        <fullName evidence="2">DUF2125 domain-containing protein</fullName>
    </submittedName>
</protein>
<proteinExistence type="predicted"/>
<feature type="transmembrane region" description="Helical" evidence="1">
    <location>
        <begin position="12"/>
        <end position="34"/>
    </location>
</feature>
<dbReference type="EMBL" id="CP073078">
    <property type="protein sequence ID" value="QUD86916.1"/>
    <property type="molecule type" value="Genomic_DNA"/>
</dbReference>
<evidence type="ECO:0000313" key="3">
    <source>
        <dbReference type="Proteomes" id="UP000676409"/>
    </source>
</evidence>
<sequence length="321" mass="34259">MTSPRKPPSRFWLYAPYGLALVLALGWSLAWVAIRQVAVDRLDQTAARLKAEGWTVAWSSRSVGGYPFRLLVELDQPRIAEPSGWSLAAPQIRAEAYAFDPGRWVMLAPQGLTLTRPLGGPIRIDGQAIKAGFTHLSGQAVPQLALEGQALTLEPQAGGQPLPISRADRLALYVRPLPGDRAEFQLQLKGAAPIPGALLARISDAKPVDLIWDETLSHVSQLGGRDWPSAVRRWSQAGGTVSLEHGQIDAGEARVGAWSGQTSVDQDGHLAGAVTLDFSRAGGASQRLAGGLISLARADLTLEGGKIRLGPFVIGKAPRVY</sequence>
<reference evidence="2" key="1">
    <citation type="submission" date="2021-04" db="EMBL/GenBank/DDBJ databases">
        <title>The complete genome sequence of Caulobacter sp. S6.</title>
        <authorList>
            <person name="Tang Y."/>
            <person name="Ouyang W."/>
            <person name="Liu Q."/>
            <person name="Huang B."/>
            <person name="Guo Z."/>
            <person name="Lei P."/>
        </authorList>
    </citation>
    <scope>NUCLEOTIDE SEQUENCE</scope>
    <source>
        <strain evidence="2">S6</strain>
    </source>
</reference>
<dbReference type="Proteomes" id="UP000676409">
    <property type="component" value="Chromosome"/>
</dbReference>